<protein>
    <submittedName>
        <fullName evidence="2">Uncharacterized protein</fullName>
    </submittedName>
</protein>
<feature type="compositionally biased region" description="Polar residues" evidence="1">
    <location>
        <begin position="9"/>
        <end position="23"/>
    </location>
</feature>
<dbReference type="RefSeq" id="WP_054020246.1">
    <property type="nucleotide sequence ID" value="NZ_BBYR01000033.1"/>
</dbReference>
<dbReference type="EMBL" id="BBYR01000033">
    <property type="protein sequence ID" value="GAP36237.1"/>
    <property type="molecule type" value="Genomic_DNA"/>
</dbReference>
<organism evidence="2 3">
    <name type="scientific">Piscinibacter sakaiensis</name>
    <name type="common">Ideonella sakaiensis</name>
    <dbReference type="NCBI Taxonomy" id="1547922"/>
    <lineage>
        <taxon>Bacteria</taxon>
        <taxon>Pseudomonadati</taxon>
        <taxon>Pseudomonadota</taxon>
        <taxon>Betaproteobacteria</taxon>
        <taxon>Burkholderiales</taxon>
        <taxon>Sphaerotilaceae</taxon>
        <taxon>Piscinibacter</taxon>
    </lineage>
</organism>
<keyword evidence="3" id="KW-1185">Reference proteome</keyword>
<dbReference type="Proteomes" id="UP000037660">
    <property type="component" value="Unassembled WGS sequence"/>
</dbReference>
<evidence type="ECO:0000313" key="2">
    <source>
        <dbReference type="EMBL" id="GAP36237.1"/>
    </source>
</evidence>
<evidence type="ECO:0000313" key="3">
    <source>
        <dbReference type="Proteomes" id="UP000037660"/>
    </source>
</evidence>
<dbReference type="STRING" id="1547922.ISF6_2077"/>
<accession>A0A0K8P0Q3</accession>
<dbReference type="AlphaFoldDB" id="A0A0K8P0Q3"/>
<comment type="caution">
    <text evidence="2">The sequence shown here is derived from an EMBL/GenBank/DDBJ whole genome shotgun (WGS) entry which is preliminary data.</text>
</comment>
<gene>
    <name evidence="2" type="ORF">ISF6_2077</name>
</gene>
<dbReference type="OrthoDB" id="1907165at2"/>
<evidence type="ECO:0000256" key="1">
    <source>
        <dbReference type="SAM" id="MobiDB-lite"/>
    </source>
</evidence>
<name>A0A0K8P0Q3_PISS1</name>
<reference evidence="2 3" key="2">
    <citation type="journal article" date="2016" name="Science">
        <title>A bacterium that degrades and assimilates poly(ethylene terephthalate).</title>
        <authorList>
            <person name="Yoshida S."/>
            <person name="Hiraga K."/>
            <person name="Takehana T."/>
            <person name="Taniguchi I."/>
            <person name="Yamaji H."/>
            <person name="Maeda Y."/>
            <person name="Toyohara K."/>
            <person name="Miyamoto K."/>
            <person name="Kimura Y."/>
            <person name="Oda K."/>
        </authorList>
    </citation>
    <scope>NUCLEOTIDE SEQUENCE [LARGE SCALE GENOMIC DNA]</scope>
    <source>
        <strain evidence="3">NBRC 110686 / TISTR 2288 / 201-F6</strain>
    </source>
</reference>
<sequence>MDWGASDKGAQQNAVAETPNGSATGAPEECPGCPPPGPPPGPGPVPPPIDPPVTTPVITRIEWLDGQEDEVLSGEGLHFVNLPVSSKWVKTKLAANKRRLGEKPGFKVWFDQPGSHHFRVKLVPQGGNAVYSTVEKGRNGHKFKADKGWHSYTTDGDGTKVVKTGPQLTVAGGDKYLLEAHDDQAVVVKSSLIKTIRALYVVRIKMSGLTAAASSISGCSGEYAKHHIRLVELPAVSITHQHNIGTTADTNTLKANVQTAWEGSGKPKAPYAIGLVFTDHLAVKNPNRPLTYTNVQVGPGKPALRARIMGAGLTSTAVEARALWRDLVPGESWFVSCSYQPNGGGAPVTIDPAQCTPSTASGYSDRVDIDVSGLPAGTGSVTLTVNWVDRMRAGISLGGSPTVLVCTRSWWTDETTAAQNEVLVHELGHHFGMVPEGTDPGLERHDKQYIDRGHVGSHCREGTAALVADFNAAGASDGASCVMFGSTNGHKAFCSLCAPQVRKVDLTAGW</sequence>
<reference evidence="3" key="1">
    <citation type="submission" date="2015-07" db="EMBL/GenBank/DDBJ databases">
        <title>Discovery of a poly(ethylene terephthalate assimilation.</title>
        <authorList>
            <person name="Yoshida S."/>
            <person name="Hiraga K."/>
            <person name="Takehana T."/>
            <person name="Taniguchi I."/>
            <person name="Yamaji H."/>
            <person name="Maeda Y."/>
            <person name="Toyohara K."/>
            <person name="Miyamoto K."/>
            <person name="Kimura Y."/>
            <person name="Oda K."/>
        </authorList>
    </citation>
    <scope>NUCLEOTIDE SEQUENCE [LARGE SCALE GENOMIC DNA]</scope>
    <source>
        <strain evidence="3">NBRC 110686 / TISTR 2288 / 201-F6</strain>
    </source>
</reference>
<proteinExistence type="predicted"/>
<feature type="compositionally biased region" description="Pro residues" evidence="1">
    <location>
        <begin position="32"/>
        <end position="54"/>
    </location>
</feature>
<feature type="region of interest" description="Disordered" evidence="1">
    <location>
        <begin position="1"/>
        <end position="54"/>
    </location>
</feature>